<dbReference type="EMBL" id="ML978722">
    <property type="protein sequence ID" value="KAF2086996.1"/>
    <property type="molecule type" value="Genomic_DNA"/>
</dbReference>
<dbReference type="Proteomes" id="UP000799776">
    <property type="component" value="Unassembled WGS sequence"/>
</dbReference>
<organism evidence="2 3">
    <name type="scientific">Saccharata proteae CBS 121410</name>
    <dbReference type="NCBI Taxonomy" id="1314787"/>
    <lineage>
        <taxon>Eukaryota</taxon>
        <taxon>Fungi</taxon>
        <taxon>Dikarya</taxon>
        <taxon>Ascomycota</taxon>
        <taxon>Pezizomycotina</taxon>
        <taxon>Dothideomycetes</taxon>
        <taxon>Dothideomycetes incertae sedis</taxon>
        <taxon>Botryosphaeriales</taxon>
        <taxon>Saccharataceae</taxon>
        <taxon>Saccharata</taxon>
    </lineage>
</organism>
<evidence type="ECO:0000313" key="2">
    <source>
        <dbReference type="EMBL" id="KAF2086996.1"/>
    </source>
</evidence>
<gene>
    <name evidence="2" type="ORF">K490DRAFT_57460</name>
</gene>
<comment type="caution">
    <text evidence="2">The sequence shown here is derived from an EMBL/GenBank/DDBJ whole genome shotgun (WGS) entry which is preliminary data.</text>
</comment>
<keyword evidence="3" id="KW-1185">Reference proteome</keyword>
<evidence type="ECO:0000256" key="1">
    <source>
        <dbReference type="SAM" id="MobiDB-lite"/>
    </source>
</evidence>
<accession>A0A9P4HV24</accession>
<evidence type="ECO:0000313" key="3">
    <source>
        <dbReference type="Proteomes" id="UP000799776"/>
    </source>
</evidence>
<name>A0A9P4HV24_9PEZI</name>
<proteinExistence type="predicted"/>
<feature type="region of interest" description="Disordered" evidence="1">
    <location>
        <begin position="1"/>
        <end position="24"/>
    </location>
</feature>
<reference evidence="2" key="1">
    <citation type="journal article" date="2020" name="Stud. Mycol.">
        <title>101 Dothideomycetes genomes: a test case for predicting lifestyles and emergence of pathogens.</title>
        <authorList>
            <person name="Haridas S."/>
            <person name="Albert R."/>
            <person name="Binder M."/>
            <person name="Bloem J."/>
            <person name="Labutti K."/>
            <person name="Salamov A."/>
            <person name="Andreopoulos B."/>
            <person name="Baker S."/>
            <person name="Barry K."/>
            <person name="Bills G."/>
            <person name="Bluhm B."/>
            <person name="Cannon C."/>
            <person name="Castanera R."/>
            <person name="Culley D."/>
            <person name="Daum C."/>
            <person name="Ezra D."/>
            <person name="Gonzalez J."/>
            <person name="Henrissat B."/>
            <person name="Kuo A."/>
            <person name="Liang C."/>
            <person name="Lipzen A."/>
            <person name="Lutzoni F."/>
            <person name="Magnuson J."/>
            <person name="Mondo S."/>
            <person name="Nolan M."/>
            <person name="Ohm R."/>
            <person name="Pangilinan J."/>
            <person name="Park H.-J."/>
            <person name="Ramirez L."/>
            <person name="Alfaro M."/>
            <person name="Sun H."/>
            <person name="Tritt A."/>
            <person name="Yoshinaga Y."/>
            <person name="Zwiers L.-H."/>
            <person name="Turgeon B."/>
            <person name="Goodwin S."/>
            <person name="Spatafora J."/>
            <person name="Crous P."/>
            <person name="Grigoriev I."/>
        </authorList>
    </citation>
    <scope>NUCLEOTIDE SEQUENCE</scope>
    <source>
        <strain evidence="2">CBS 121410</strain>
    </source>
</reference>
<protein>
    <submittedName>
        <fullName evidence="2">Uncharacterized protein</fullName>
    </submittedName>
</protein>
<dbReference type="AlphaFoldDB" id="A0A9P4HV24"/>
<sequence length="176" mass="19975">MLDLAGTPTQHHRRKSSSVTNGDLDGVAPCNKLKRIEVKYKESYSIPTSSFLFQLLLRPPHREPRPRTLDPQSLNTTFDIQPGRHAQITVDAPRSLNDTAYRLASSGALIFPTVPRMNFLVATLRFQDTSAAFVIEHPITDPVMITSSRTMFDILRKGFFRWVLQIEEISAWARIP</sequence>